<protein>
    <recommendedName>
        <fullName evidence="8">Enoyl-CoA hydratase</fullName>
    </recommendedName>
</protein>
<dbReference type="FunFam" id="1.10.12.10:FF:000004">
    <property type="entry name" value="Delta3,5-delta2,4-dienoyl-CoA isomerase"/>
    <property type="match status" value="1"/>
</dbReference>
<keyword evidence="3" id="KW-0276">Fatty acid metabolism</keyword>
<dbReference type="EMBL" id="AVOT02003166">
    <property type="protein sequence ID" value="MBW0472682.1"/>
    <property type="molecule type" value="Genomic_DNA"/>
</dbReference>
<dbReference type="SUPFAM" id="SSF52096">
    <property type="entry name" value="ClpP/crotonase"/>
    <property type="match status" value="1"/>
</dbReference>
<evidence type="ECO:0000256" key="5">
    <source>
        <dbReference type="ARBA" id="ARBA00023235"/>
    </source>
</evidence>
<dbReference type="Gene3D" id="3.90.226.10">
    <property type="entry name" value="2-enoyl-CoA Hydratase, Chain A, domain 1"/>
    <property type="match status" value="1"/>
</dbReference>
<gene>
    <name evidence="6" type="ORF">O181_012397</name>
</gene>
<reference evidence="6" key="1">
    <citation type="submission" date="2021-03" db="EMBL/GenBank/DDBJ databases">
        <title>Draft genome sequence of rust myrtle Austropuccinia psidii MF-1, a brazilian biotype.</title>
        <authorList>
            <person name="Quecine M.C."/>
            <person name="Pachon D.M.R."/>
            <person name="Bonatelli M.L."/>
            <person name="Correr F.H."/>
            <person name="Franceschini L.M."/>
            <person name="Leite T.F."/>
            <person name="Margarido G.R.A."/>
            <person name="Almeida C.A."/>
            <person name="Ferrarezi J.A."/>
            <person name="Labate C.A."/>
        </authorList>
    </citation>
    <scope>NUCLEOTIDE SEQUENCE</scope>
    <source>
        <strain evidence="6">MF-1</strain>
    </source>
</reference>
<evidence type="ECO:0000256" key="1">
    <source>
        <dbReference type="ARBA" id="ARBA00005005"/>
    </source>
</evidence>
<comment type="caution">
    <text evidence="6">The sequence shown here is derived from an EMBL/GenBank/DDBJ whole genome shotgun (WGS) entry which is preliminary data.</text>
</comment>
<evidence type="ECO:0008006" key="8">
    <source>
        <dbReference type="Google" id="ProtNLM"/>
    </source>
</evidence>
<keyword evidence="7" id="KW-1185">Reference proteome</keyword>
<dbReference type="GO" id="GO:0005739">
    <property type="term" value="C:mitochondrion"/>
    <property type="evidence" value="ECO:0007669"/>
    <property type="project" value="TreeGrafter"/>
</dbReference>
<dbReference type="Proteomes" id="UP000765509">
    <property type="component" value="Unassembled WGS sequence"/>
</dbReference>
<evidence type="ECO:0000256" key="2">
    <source>
        <dbReference type="ARBA" id="ARBA00005254"/>
    </source>
</evidence>
<keyword evidence="5" id="KW-0413">Isomerase</keyword>
<organism evidence="6 7">
    <name type="scientific">Austropuccinia psidii MF-1</name>
    <dbReference type="NCBI Taxonomy" id="1389203"/>
    <lineage>
        <taxon>Eukaryota</taxon>
        <taxon>Fungi</taxon>
        <taxon>Dikarya</taxon>
        <taxon>Basidiomycota</taxon>
        <taxon>Pucciniomycotina</taxon>
        <taxon>Pucciniomycetes</taxon>
        <taxon>Pucciniales</taxon>
        <taxon>Sphaerophragmiaceae</taxon>
        <taxon>Austropuccinia</taxon>
    </lineage>
</organism>
<keyword evidence="4" id="KW-0443">Lipid metabolism</keyword>
<proteinExistence type="inferred from homology"/>
<evidence type="ECO:0000313" key="6">
    <source>
        <dbReference type="EMBL" id="MBW0472682.1"/>
    </source>
</evidence>
<sequence length="287" mass="30901">MTSKAPSYGGEFIVADWPSRGVELDNSDRFIAFSAFSSAFWKSLGSNFATIRGDPQVRSVILCSNTRAFTAGLDLKEDGLDLVGSDPARSALLLRQHVLDFQAAISAIENCERPVIVAIHGVCYGLGIDIISACDIRICSSDARFSIKEVDAGIAADIGTLQRLPKKTGNDSLLRELAFTARSFGSDEACELGLLSKAQVVKGSKEVLIARVVHLAEQIAFKSPMATLGTKHLLNYSIDHTIHEGLNYTALWSASALQAQDVRESIETSIAGAQSARKPDFQPISKL</sequence>
<comment type="pathway">
    <text evidence="1">Lipid metabolism; fatty acid beta-oxidation.</text>
</comment>
<dbReference type="CDD" id="cd06558">
    <property type="entry name" value="crotonase-like"/>
    <property type="match status" value="1"/>
</dbReference>
<dbReference type="InterPro" id="IPR029045">
    <property type="entry name" value="ClpP/crotonase-like_dom_sf"/>
</dbReference>
<dbReference type="InterPro" id="IPR001753">
    <property type="entry name" value="Enoyl-CoA_hydra/iso"/>
</dbReference>
<dbReference type="InterPro" id="IPR045002">
    <property type="entry name" value="Ech1-like"/>
</dbReference>
<dbReference type="AlphaFoldDB" id="A0A9Q3BXM5"/>
<name>A0A9Q3BXM5_9BASI</name>
<accession>A0A9Q3BXM5</accession>
<dbReference type="InterPro" id="IPR014748">
    <property type="entry name" value="Enoyl-CoA_hydra_C"/>
</dbReference>
<evidence type="ECO:0000256" key="3">
    <source>
        <dbReference type="ARBA" id="ARBA00022832"/>
    </source>
</evidence>
<comment type="similarity">
    <text evidence="2">Belongs to the enoyl-CoA hydratase/isomerase family.</text>
</comment>
<evidence type="ECO:0000256" key="4">
    <source>
        <dbReference type="ARBA" id="ARBA00023098"/>
    </source>
</evidence>
<dbReference type="FunFam" id="3.90.226.10:FF:000167">
    <property type="entry name" value="ClpP/crotonase-like domain-containing protein"/>
    <property type="match status" value="1"/>
</dbReference>
<dbReference type="GO" id="GO:0051750">
    <property type="term" value="F:delta(3,5)-delta(2,4)-dienoyl-CoA isomerase activity"/>
    <property type="evidence" value="ECO:0007669"/>
    <property type="project" value="TreeGrafter"/>
</dbReference>
<dbReference type="Gene3D" id="1.10.12.10">
    <property type="entry name" value="Lyase 2-enoyl-coa Hydratase, Chain A, domain 2"/>
    <property type="match status" value="1"/>
</dbReference>
<dbReference type="GO" id="GO:0006631">
    <property type="term" value="P:fatty acid metabolic process"/>
    <property type="evidence" value="ECO:0007669"/>
    <property type="project" value="UniProtKB-KW"/>
</dbReference>
<evidence type="ECO:0000313" key="7">
    <source>
        <dbReference type="Proteomes" id="UP000765509"/>
    </source>
</evidence>
<dbReference type="PANTHER" id="PTHR43149">
    <property type="entry name" value="ENOYL-COA HYDRATASE"/>
    <property type="match status" value="1"/>
</dbReference>
<dbReference type="Pfam" id="PF00378">
    <property type="entry name" value="ECH_1"/>
    <property type="match status" value="1"/>
</dbReference>
<dbReference type="OrthoDB" id="14970at2759"/>
<dbReference type="PANTHER" id="PTHR43149:SF1">
    <property type="entry name" value="DELTA(3,5)-DELTA(2,4)-DIENOYL-COA ISOMERASE, MITOCHONDRIAL"/>
    <property type="match status" value="1"/>
</dbReference>